<name>A0ACC0NYH4_RHOML</name>
<dbReference type="Proteomes" id="UP001062846">
    <property type="component" value="Chromosome 4"/>
</dbReference>
<reference evidence="1" key="1">
    <citation type="submission" date="2022-02" db="EMBL/GenBank/DDBJ databases">
        <title>Plant Genome Project.</title>
        <authorList>
            <person name="Zhang R.-G."/>
        </authorList>
    </citation>
    <scope>NUCLEOTIDE SEQUENCE</scope>
    <source>
        <strain evidence="1">AT1</strain>
    </source>
</reference>
<proteinExistence type="predicted"/>
<gene>
    <name evidence="1" type="ORF">RHMOL_Rhmol04G0051400</name>
</gene>
<evidence type="ECO:0000313" key="2">
    <source>
        <dbReference type="Proteomes" id="UP001062846"/>
    </source>
</evidence>
<comment type="caution">
    <text evidence="1">The sequence shown here is derived from an EMBL/GenBank/DDBJ whole genome shotgun (WGS) entry which is preliminary data.</text>
</comment>
<organism evidence="1 2">
    <name type="scientific">Rhododendron molle</name>
    <name type="common">Chinese azalea</name>
    <name type="synonym">Azalea mollis</name>
    <dbReference type="NCBI Taxonomy" id="49168"/>
    <lineage>
        <taxon>Eukaryota</taxon>
        <taxon>Viridiplantae</taxon>
        <taxon>Streptophyta</taxon>
        <taxon>Embryophyta</taxon>
        <taxon>Tracheophyta</taxon>
        <taxon>Spermatophyta</taxon>
        <taxon>Magnoliopsida</taxon>
        <taxon>eudicotyledons</taxon>
        <taxon>Gunneridae</taxon>
        <taxon>Pentapetalae</taxon>
        <taxon>asterids</taxon>
        <taxon>Ericales</taxon>
        <taxon>Ericaceae</taxon>
        <taxon>Ericoideae</taxon>
        <taxon>Rhodoreae</taxon>
        <taxon>Rhododendron</taxon>
    </lineage>
</organism>
<evidence type="ECO:0000313" key="1">
    <source>
        <dbReference type="EMBL" id="KAI8557959.1"/>
    </source>
</evidence>
<accession>A0ACC0NYH4</accession>
<sequence length="117" mass="13383">MNPVHKKIPVLIHDDKPVCESLIAVQYIDEVWNEKSPLLPSDPYLKSQALFWADYVDKKIFDAASKIRTSKTAEDLEAGKKELIDYLKVLEGELGDKPYFRGETFGYVDISLVPFYS</sequence>
<dbReference type="EMBL" id="CM046391">
    <property type="protein sequence ID" value="KAI8557959.1"/>
    <property type="molecule type" value="Genomic_DNA"/>
</dbReference>
<protein>
    <submittedName>
        <fullName evidence="1">Uncharacterized protein</fullName>
    </submittedName>
</protein>
<keyword evidence="2" id="KW-1185">Reference proteome</keyword>